<dbReference type="GO" id="GO:0008270">
    <property type="term" value="F:zinc ion binding"/>
    <property type="evidence" value="ECO:0007669"/>
    <property type="project" value="UniProtKB-KW"/>
</dbReference>
<dbReference type="SUPFAM" id="SSF144232">
    <property type="entry name" value="HIT/MYND zinc finger-like"/>
    <property type="match status" value="1"/>
</dbReference>
<dbReference type="RefSeq" id="XP_003026258.1">
    <property type="nucleotide sequence ID" value="XM_003026212.1"/>
</dbReference>
<dbReference type="Gene3D" id="6.10.140.2220">
    <property type="match status" value="1"/>
</dbReference>
<evidence type="ECO:0000259" key="5">
    <source>
        <dbReference type="PROSITE" id="PS50865"/>
    </source>
</evidence>
<accession>D8QLJ2</accession>
<dbReference type="Proteomes" id="UP000007431">
    <property type="component" value="Unassembled WGS sequence"/>
</dbReference>
<dbReference type="InParanoid" id="D8QLJ2"/>
<dbReference type="InterPro" id="IPR002893">
    <property type="entry name" value="Znf_MYND"/>
</dbReference>
<dbReference type="eggNOG" id="ENOG502T2CZ">
    <property type="taxonomic scope" value="Eukaryota"/>
</dbReference>
<keyword evidence="2 4" id="KW-0863">Zinc-finger</keyword>
<name>D8QLJ2_SCHCM</name>
<dbReference type="HOGENOM" id="CLU_497001_0_0_1"/>
<dbReference type="STRING" id="578458.D8QLJ2"/>
<protein>
    <recommendedName>
        <fullName evidence="5">MYND-type domain-containing protein</fullName>
    </recommendedName>
</protein>
<keyword evidence="1" id="KW-0479">Metal-binding</keyword>
<dbReference type="Pfam" id="PF01753">
    <property type="entry name" value="zf-MYND"/>
    <property type="match status" value="1"/>
</dbReference>
<dbReference type="GeneID" id="9596542"/>
<dbReference type="OrthoDB" id="432970at2759"/>
<evidence type="ECO:0000313" key="7">
    <source>
        <dbReference type="Proteomes" id="UP000007431"/>
    </source>
</evidence>
<dbReference type="KEGG" id="scm:SCHCO_02645818"/>
<gene>
    <name evidence="6" type="ORF">SCHCODRAFT_114712</name>
</gene>
<feature type="non-terminal residue" evidence="6">
    <location>
        <position position="536"/>
    </location>
</feature>
<evidence type="ECO:0000313" key="6">
    <source>
        <dbReference type="EMBL" id="EFI91355.1"/>
    </source>
</evidence>
<sequence>MLPSVITFNALPAPKSPTRWHFDLRYLPLEPKPYHILLISRVDETSGHIEKLPIGCPADRDGLEFFPDTPADAAPTVARALVELFSTKATLGKERPSRLMTPDTGLAAEVGKELRRIGVSARELHNVAKSTPTAISTSNRLFEPVWQQMLREAKFHGVFATVLSMPEYINMSNIKLRAPERLMTEGPDAGQLTREQKEFLGILEYIKKWFEARPPSDKIDYCSVDIMAMNARRALAEYFPENPAEEVKDDADEGEAWAALDYALRLMTKPKNERNRQMIHKYLMTAIHPSDEDSTEDFLADIASTAHAILVHWCARAAENEIRSRYLFAACHHAEQALILAKKVSPADRYASPLVLVFLRDGFAPHLVPGSEHAVPALVVYKQCRIAYKMRNDQMRKEKRKMDAKREKEPNRYRCANAGCGILAEAGKMLKQCAGKCDIDQKPHYCSKECQRADWKNHKEFCKPGMPRSSTDMDAIDGPDIVGAGDFTIPITGANGQTTYISSSTMSPEELREFRDVAMLRDLPGGTLPSFEKYYV</sequence>
<keyword evidence="7" id="KW-1185">Reference proteome</keyword>
<keyword evidence="3" id="KW-0862">Zinc</keyword>
<dbReference type="AlphaFoldDB" id="D8QLJ2"/>
<organism evidence="7">
    <name type="scientific">Schizophyllum commune (strain H4-8 / FGSC 9210)</name>
    <name type="common">Split gill fungus</name>
    <dbReference type="NCBI Taxonomy" id="578458"/>
    <lineage>
        <taxon>Eukaryota</taxon>
        <taxon>Fungi</taxon>
        <taxon>Dikarya</taxon>
        <taxon>Basidiomycota</taxon>
        <taxon>Agaricomycotina</taxon>
        <taxon>Agaricomycetes</taxon>
        <taxon>Agaricomycetidae</taxon>
        <taxon>Agaricales</taxon>
        <taxon>Schizophyllaceae</taxon>
        <taxon>Schizophyllum</taxon>
    </lineage>
</organism>
<evidence type="ECO:0000256" key="2">
    <source>
        <dbReference type="ARBA" id="ARBA00022771"/>
    </source>
</evidence>
<evidence type="ECO:0000256" key="3">
    <source>
        <dbReference type="ARBA" id="ARBA00022833"/>
    </source>
</evidence>
<dbReference type="EMBL" id="GL377318">
    <property type="protein sequence ID" value="EFI91355.1"/>
    <property type="molecule type" value="Genomic_DNA"/>
</dbReference>
<dbReference type="OMA" id="RPNRYRC"/>
<proteinExistence type="predicted"/>
<feature type="domain" description="MYND-type" evidence="5">
    <location>
        <begin position="417"/>
        <end position="462"/>
    </location>
</feature>
<evidence type="ECO:0000256" key="1">
    <source>
        <dbReference type="ARBA" id="ARBA00022723"/>
    </source>
</evidence>
<evidence type="ECO:0000256" key="4">
    <source>
        <dbReference type="PROSITE-ProRule" id="PRU00134"/>
    </source>
</evidence>
<dbReference type="VEuPathDB" id="FungiDB:SCHCODRAFT_02645818"/>
<dbReference type="PROSITE" id="PS50865">
    <property type="entry name" value="ZF_MYND_2"/>
    <property type="match status" value="1"/>
</dbReference>
<reference evidence="6 7" key="1">
    <citation type="journal article" date="2010" name="Nat. Biotechnol.">
        <title>Genome sequence of the model mushroom Schizophyllum commune.</title>
        <authorList>
            <person name="Ohm R.A."/>
            <person name="de Jong J.F."/>
            <person name="Lugones L.G."/>
            <person name="Aerts A."/>
            <person name="Kothe E."/>
            <person name="Stajich J.E."/>
            <person name="de Vries R.P."/>
            <person name="Record E."/>
            <person name="Levasseur A."/>
            <person name="Baker S.E."/>
            <person name="Bartholomew K.A."/>
            <person name="Coutinho P.M."/>
            <person name="Erdmann S."/>
            <person name="Fowler T.J."/>
            <person name="Gathman A.C."/>
            <person name="Lombard V."/>
            <person name="Henrissat B."/>
            <person name="Knabe N."/>
            <person name="Kuees U."/>
            <person name="Lilly W.W."/>
            <person name="Lindquist E."/>
            <person name="Lucas S."/>
            <person name="Magnuson J.K."/>
            <person name="Piumi F."/>
            <person name="Raudaskoski M."/>
            <person name="Salamov A."/>
            <person name="Schmutz J."/>
            <person name="Schwarze F.W.M.R."/>
            <person name="vanKuyk P.A."/>
            <person name="Horton J.S."/>
            <person name="Grigoriev I.V."/>
            <person name="Woesten H.A.B."/>
        </authorList>
    </citation>
    <scope>NUCLEOTIDE SEQUENCE [LARGE SCALE GENOMIC DNA]</scope>
    <source>
        <strain evidence="7">H4-8 / FGSC 9210</strain>
    </source>
</reference>